<keyword evidence="1" id="KW-0479">Metal-binding</keyword>
<sequence length="805" mass="86412">MAACAWAHTCDGAVDRELARAREGWSYSRARAPELREVRYGGGWANASAGADRGVTLTLTAPPWCGSTRAVALALDRELDGTGDGDARVIWSRPEPRAEFAFGDARARYGGEWSAAALARAARALRRETSGKNASALALWPFSRLRDAHEIGEFFDGAGTELSLVVLDPCTSEGGCASTTSMETLRRAIVHTMGYSPKNRLGVLMGADAWRVGAKLLPDFDPDDITAVAFVRGALHSTWTQQMTNETIEQWVSALANATLNTVVHRGFFSLSPFSPAVGARKLAMIFVDEADEDVDELGGYIHSLAERSLNATLGVVDISRGTWLLCQLTDACDGSGDDAEDDPERSSASAQAIYVALVDVEADVVTTVNVSPLPDGALSETRLHTRSTKRTPRTPPGTRPPRVAHVTRNQLDYKMAQAMTLRRRGKFSVLYGSSACAFCQRFHALLNAALGDLDSRTLVDGSQAARVFQIDCSTNDCHARWDASSSSLVDRVARYPTLVTFDGARGTSTVYRGAMSAREIQHPSPCTRPRARSMTQNPPEFKPPKLPTSLSSCARVFAVTSGKGGVGKSTTCVNLAVALARIGLRVGLLDADVHGPSVPTLMGLSGRPVTDGEKKMLPMENHGVRCQSMGFLLPPGRASTWRGPMVSGALTTMINDTRWGDVEVLMVDMPPGTGDAQISISQKLPLTGAVVVSTPQALASEVASRGIDMYERIRTPVLGVIENMAYYEEKDGTRAYVFGKGGARATAEARGVEFLGEVPLDGDIRARSDEGAPIVVADADGDVARIYRSIAQRLIDMTKPFERS</sequence>
<dbReference type="PANTHER" id="PTHR42961:SF2">
    <property type="entry name" value="IRON-SULFUR PROTEIN NUBPL"/>
    <property type="match status" value="1"/>
</dbReference>
<evidence type="ECO:0000256" key="3">
    <source>
        <dbReference type="ARBA" id="ARBA00022840"/>
    </source>
</evidence>
<keyword evidence="5" id="KW-0411">Iron-sulfur</keyword>
<keyword evidence="4" id="KW-0408">Iron</keyword>
<dbReference type="InterPro" id="IPR033756">
    <property type="entry name" value="YlxH/NBP35"/>
</dbReference>
<dbReference type="Proteomes" id="UP000195557">
    <property type="component" value="Unassembled WGS sequence"/>
</dbReference>
<dbReference type="FunFam" id="3.40.50.300:FF:001278">
    <property type="entry name" value="Iron-sulfur cluster carrier protein"/>
    <property type="match status" value="1"/>
</dbReference>
<feature type="region of interest" description="Disordered" evidence="7">
    <location>
        <begin position="520"/>
        <end position="546"/>
    </location>
</feature>
<dbReference type="Gene3D" id="3.40.50.300">
    <property type="entry name" value="P-loop containing nucleotide triphosphate hydrolases"/>
    <property type="match status" value="1"/>
</dbReference>
<proteinExistence type="inferred from homology"/>
<dbReference type="GO" id="GO:0032981">
    <property type="term" value="P:mitochondrial respiratory chain complex I assembly"/>
    <property type="evidence" value="ECO:0007669"/>
    <property type="project" value="TreeGrafter"/>
</dbReference>
<dbReference type="CDD" id="cd02037">
    <property type="entry name" value="Mrp_NBP35"/>
    <property type="match status" value="1"/>
</dbReference>
<dbReference type="EMBL" id="KZ155778">
    <property type="protein sequence ID" value="OUS47340.1"/>
    <property type="molecule type" value="Genomic_DNA"/>
</dbReference>
<keyword evidence="3" id="KW-0067">ATP-binding</keyword>
<dbReference type="InterPro" id="IPR044304">
    <property type="entry name" value="NUBPL-like"/>
</dbReference>
<evidence type="ECO:0000256" key="2">
    <source>
        <dbReference type="ARBA" id="ARBA00022741"/>
    </source>
</evidence>
<keyword evidence="8" id="KW-0378">Hydrolase</keyword>
<accession>A0A1Y5ICM4</accession>
<dbReference type="Pfam" id="PF10609">
    <property type="entry name" value="ParA"/>
    <property type="match status" value="1"/>
</dbReference>
<reference evidence="8" key="1">
    <citation type="submission" date="2017-04" db="EMBL/GenBank/DDBJ databases">
        <title>Population genomics of picophytoplankton unveils novel chromosome hypervariability.</title>
        <authorList>
            <consortium name="DOE Joint Genome Institute"/>
            <person name="Blanc-Mathieu R."/>
            <person name="Krasovec M."/>
            <person name="Hebrard M."/>
            <person name="Yau S."/>
            <person name="Desgranges E."/>
            <person name="Martin J."/>
            <person name="Schackwitz W."/>
            <person name="Kuo A."/>
            <person name="Salin G."/>
            <person name="Donnadieu C."/>
            <person name="Desdevises Y."/>
            <person name="Sanchez-Ferandin S."/>
            <person name="Moreau H."/>
            <person name="Rivals E."/>
            <person name="Grigoriev I.V."/>
            <person name="Grimsley N."/>
            <person name="Eyre-Walker A."/>
            <person name="Piganeau G."/>
        </authorList>
    </citation>
    <scope>NUCLEOTIDE SEQUENCE [LARGE SCALE GENOMIC DNA]</scope>
    <source>
        <strain evidence="8">RCC 1115</strain>
    </source>
</reference>
<dbReference type="GO" id="GO:0140663">
    <property type="term" value="F:ATP-dependent FeS chaperone activity"/>
    <property type="evidence" value="ECO:0007669"/>
    <property type="project" value="InterPro"/>
</dbReference>
<evidence type="ECO:0000256" key="4">
    <source>
        <dbReference type="ARBA" id="ARBA00023004"/>
    </source>
</evidence>
<gene>
    <name evidence="8" type="ORF">BE221DRAFT_71382</name>
</gene>
<protein>
    <submittedName>
        <fullName evidence="8">P-loop containing nucleoside triphosphate hydrolase protein</fullName>
    </submittedName>
</protein>
<dbReference type="GO" id="GO:0005524">
    <property type="term" value="F:ATP binding"/>
    <property type="evidence" value="ECO:0007669"/>
    <property type="project" value="UniProtKB-KW"/>
</dbReference>
<dbReference type="InterPro" id="IPR027417">
    <property type="entry name" value="P-loop_NTPase"/>
</dbReference>
<evidence type="ECO:0000256" key="7">
    <source>
        <dbReference type="SAM" id="MobiDB-lite"/>
    </source>
</evidence>
<dbReference type="PANTHER" id="PTHR42961">
    <property type="entry name" value="IRON-SULFUR PROTEIN NUBPL"/>
    <property type="match status" value="1"/>
</dbReference>
<dbReference type="GO" id="GO:0016787">
    <property type="term" value="F:hydrolase activity"/>
    <property type="evidence" value="ECO:0007669"/>
    <property type="project" value="UniProtKB-KW"/>
</dbReference>
<evidence type="ECO:0000256" key="1">
    <source>
        <dbReference type="ARBA" id="ARBA00022723"/>
    </source>
</evidence>
<evidence type="ECO:0000256" key="6">
    <source>
        <dbReference type="ARBA" id="ARBA00024036"/>
    </source>
</evidence>
<dbReference type="GO" id="GO:0051539">
    <property type="term" value="F:4 iron, 4 sulfur cluster binding"/>
    <property type="evidence" value="ECO:0007669"/>
    <property type="project" value="TreeGrafter"/>
</dbReference>
<name>A0A1Y5ICM4_OSTTA</name>
<dbReference type="HAMAP" id="MF_02040">
    <property type="entry name" value="Mrp_NBP35"/>
    <property type="match status" value="1"/>
</dbReference>
<evidence type="ECO:0000256" key="5">
    <source>
        <dbReference type="ARBA" id="ARBA00023014"/>
    </source>
</evidence>
<dbReference type="GO" id="GO:0005739">
    <property type="term" value="C:mitochondrion"/>
    <property type="evidence" value="ECO:0007669"/>
    <property type="project" value="TreeGrafter"/>
</dbReference>
<dbReference type="GO" id="GO:0016226">
    <property type="term" value="P:iron-sulfur cluster assembly"/>
    <property type="evidence" value="ECO:0007669"/>
    <property type="project" value="InterPro"/>
</dbReference>
<dbReference type="SUPFAM" id="SSF52540">
    <property type="entry name" value="P-loop containing nucleoside triphosphate hydrolases"/>
    <property type="match status" value="1"/>
</dbReference>
<keyword evidence="2" id="KW-0547">Nucleotide-binding</keyword>
<dbReference type="InterPro" id="IPR019591">
    <property type="entry name" value="Mrp/NBP35_ATP-bd"/>
</dbReference>
<organism evidence="8">
    <name type="scientific">Ostreococcus tauri</name>
    <name type="common">Marine green alga</name>
    <dbReference type="NCBI Taxonomy" id="70448"/>
    <lineage>
        <taxon>Eukaryota</taxon>
        <taxon>Viridiplantae</taxon>
        <taxon>Chlorophyta</taxon>
        <taxon>Mamiellophyceae</taxon>
        <taxon>Mamiellales</taxon>
        <taxon>Bathycoccaceae</taxon>
        <taxon>Ostreococcus</taxon>
    </lineage>
</organism>
<evidence type="ECO:0000313" key="8">
    <source>
        <dbReference type="EMBL" id="OUS47340.1"/>
    </source>
</evidence>
<feature type="region of interest" description="Disordered" evidence="7">
    <location>
        <begin position="377"/>
        <end position="404"/>
    </location>
</feature>
<dbReference type="GO" id="GO:0046872">
    <property type="term" value="F:metal ion binding"/>
    <property type="evidence" value="ECO:0007669"/>
    <property type="project" value="UniProtKB-KW"/>
</dbReference>
<comment type="similarity">
    <text evidence="6">Belongs to the Mrp/NBP35 ATP-binding proteins family.</text>
</comment>
<dbReference type="AlphaFoldDB" id="A0A1Y5ICM4"/>